<organism evidence="3 4">
    <name type="scientific">Yinghuangia aomiensis</name>
    <dbReference type="NCBI Taxonomy" id="676205"/>
    <lineage>
        <taxon>Bacteria</taxon>
        <taxon>Bacillati</taxon>
        <taxon>Actinomycetota</taxon>
        <taxon>Actinomycetes</taxon>
        <taxon>Kitasatosporales</taxon>
        <taxon>Streptomycetaceae</taxon>
        <taxon>Yinghuangia</taxon>
    </lineage>
</organism>
<dbReference type="Pfam" id="PF01243">
    <property type="entry name" value="PNPOx_N"/>
    <property type="match status" value="1"/>
</dbReference>
<dbReference type="InterPro" id="IPR012349">
    <property type="entry name" value="Split_barrel_FMN-bd"/>
</dbReference>
<proteinExistence type="predicted"/>
<dbReference type="RefSeq" id="WP_345675077.1">
    <property type="nucleotide sequence ID" value="NZ_BAABHS010000006.1"/>
</dbReference>
<evidence type="ECO:0000313" key="3">
    <source>
        <dbReference type="EMBL" id="GAA4958155.1"/>
    </source>
</evidence>
<dbReference type="PANTHER" id="PTHR35176">
    <property type="entry name" value="HEME OXYGENASE HI_0854-RELATED"/>
    <property type="match status" value="1"/>
</dbReference>
<dbReference type="PANTHER" id="PTHR35176:SF6">
    <property type="entry name" value="HEME OXYGENASE HI_0854-RELATED"/>
    <property type="match status" value="1"/>
</dbReference>
<accession>A0ABP9H0D6</accession>
<gene>
    <name evidence="3" type="ORF">GCM10023205_20880</name>
</gene>
<feature type="domain" description="Pyridoxamine 5'-phosphate oxidase N-terminal" evidence="2">
    <location>
        <begin position="8"/>
        <end position="126"/>
    </location>
</feature>
<dbReference type="EMBL" id="BAABHS010000006">
    <property type="protein sequence ID" value="GAA4958155.1"/>
    <property type="molecule type" value="Genomic_DNA"/>
</dbReference>
<evidence type="ECO:0000256" key="1">
    <source>
        <dbReference type="ARBA" id="ARBA00023002"/>
    </source>
</evidence>
<evidence type="ECO:0000259" key="2">
    <source>
        <dbReference type="Pfam" id="PF01243"/>
    </source>
</evidence>
<keyword evidence="4" id="KW-1185">Reference proteome</keyword>
<dbReference type="NCBIfam" id="TIGR03618">
    <property type="entry name" value="Rv1155_F420"/>
    <property type="match status" value="1"/>
</dbReference>
<reference evidence="4" key="1">
    <citation type="journal article" date="2019" name="Int. J. Syst. Evol. Microbiol.">
        <title>The Global Catalogue of Microorganisms (GCM) 10K type strain sequencing project: providing services to taxonomists for standard genome sequencing and annotation.</title>
        <authorList>
            <consortium name="The Broad Institute Genomics Platform"/>
            <consortium name="The Broad Institute Genome Sequencing Center for Infectious Disease"/>
            <person name="Wu L."/>
            <person name="Ma J."/>
        </authorList>
    </citation>
    <scope>NUCLEOTIDE SEQUENCE [LARGE SCALE GENOMIC DNA]</scope>
    <source>
        <strain evidence="4">JCM 17986</strain>
    </source>
</reference>
<name>A0ABP9H0D6_9ACTN</name>
<dbReference type="InterPro" id="IPR019920">
    <property type="entry name" value="F420-binding_dom_put"/>
</dbReference>
<keyword evidence="1" id="KW-0560">Oxidoreductase</keyword>
<sequence length="132" mass="14514">MSDSSRFPEDVRALVAGTNIAHLATLLPDGSPHSVPLWVGLEGDRIAFLTSPESRKARNVAKDPRVALSLLDAEQPTRMAHVRGRVVAVVDGDEGWAIIDRMAQKYLGMPYPLREDRVVYLVEVEHAGIIAF</sequence>
<dbReference type="Proteomes" id="UP001500466">
    <property type="component" value="Unassembled WGS sequence"/>
</dbReference>
<comment type="caution">
    <text evidence="3">The sequence shown here is derived from an EMBL/GenBank/DDBJ whole genome shotgun (WGS) entry which is preliminary data.</text>
</comment>
<dbReference type="Gene3D" id="2.30.110.10">
    <property type="entry name" value="Electron Transport, Fmn-binding Protein, Chain A"/>
    <property type="match status" value="1"/>
</dbReference>
<evidence type="ECO:0000313" key="4">
    <source>
        <dbReference type="Proteomes" id="UP001500466"/>
    </source>
</evidence>
<dbReference type="InterPro" id="IPR011576">
    <property type="entry name" value="Pyridox_Oxase_N"/>
</dbReference>
<dbReference type="SUPFAM" id="SSF50475">
    <property type="entry name" value="FMN-binding split barrel"/>
    <property type="match status" value="1"/>
</dbReference>
<protein>
    <submittedName>
        <fullName evidence="3">PPOX class F420-dependent oxidoreductase</fullName>
    </submittedName>
</protein>
<dbReference type="InterPro" id="IPR052019">
    <property type="entry name" value="F420H2_bilvrd_red/Heme_oxyg"/>
</dbReference>